<organism evidence="2">
    <name type="scientific">Microbacterium sp. A8/3-1</name>
    <dbReference type="NCBI Taxonomy" id="3160749"/>
    <lineage>
        <taxon>Bacteria</taxon>
        <taxon>Bacillati</taxon>
        <taxon>Actinomycetota</taxon>
        <taxon>Actinomycetes</taxon>
        <taxon>Micrococcales</taxon>
        <taxon>Microbacteriaceae</taxon>
        <taxon>Microbacterium</taxon>
    </lineage>
</organism>
<name>A0AAU7W114_9MICO</name>
<accession>A0AAU7W114</accession>
<dbReference type="RefSeq" id="WP_350352504.1">
    <property type="nucleotide sequence ID" value="NZ_CP158357.1"/>
</dbReference>
<proteinExistence type="predicted"/>
<sequence>MTRPAIYDDRDRTDYDPQRNGESTFDFFNRVAGPYWEQTRELQQAWADNVGEPNYADVRAALRSGDAQARSAFLELFLHQSLLGAGYRVLIHPEVPRSSHRPDFLAQGDAGAFYVEAIVPGTSMAQQARASREADLLAALDQVGDPNFLLVTVDIQQSLHSAPGADFRQQIRNWLATLDPDQVDIADLPTLTLIRGDWSVTIEAMPRRASSRGQRTRSIGIYAHREAEFIDDGQKLRTALKSKASRYGDLDAPFVIAVGMYTFDEDDEDVHNALYGSTAWVIDEPGPDGRLATRGIRKHDGYFGSPAGWRNRRVSGVLVVDQLSFHDPTRARVTLWLHPDPLHPLPPESLFPGTVRAWDGETVAKRAGQDVRTLLGLPESWPEGDPWK</sequence>
<feature type="region of interest" description="Disordered" evidence="1">
    <location>
        <begin position="1"/>
        <end position="20"/>
    </location>
</feature>
<feature type="compositionally biased region" description="Basic and acidic residues" evidence="1">
    <location>
        <begin position="1"/>
        <end position="19"/>
    </location>
</feature>
<reference evidence="2" key="1">
    <citation type="submission" date="2024-06" db="EMBL/GenBank/DDBJ databases">
        <title>Draft genome sequence of Microbacterium sp. strain A8/3-1, isolated from Oxytropis tragacanthoides Fisch. ex DC. Root nodules in the Altai region of Russia.</title>
        <authorList>
            <person name="Sazanova A."/>
            <person name="Guro P."/>
            <person name="Kuznetsova I."/>
            <person name="Belimov A."/>
            <person name="Safronova V."/>
        </authorList>
    </citation>
    <scope>NUCLEOTIDE SEQUENCE</scope>
    <source>
        <strain evidence="2">A8/3-1</strain>
    </source>
</reference>
<dbReference type="AlphaFoldDB" id="A0AAU7W114"/>
<evidence type="ECO:0000256" key="1">
    <source>
        <dbReference type="SAM" id="MobiDB-lite"/>
    </source>
</evidence>
<evidence type="ECO:0000313" key="2">
    <source>
        <dbReference type="EMBL" id="XBX79476.1"/>
    </source>
</evidence>
<gene>
    <name evidence="2" type="ORF">ABS642_05180</name>
</gene>
<dbReference type="EMBL" id="CP158357">
    <property type="protein sequence ID" value="XBX79476.1"/>
    <property type="molecule type" value="Genomic_DNA"/>
</dbReference>
<protein>
    <submittedName>
        <fullName evidence="2">Uncharacterized protein</fullName>
    </submittedName>
</protein>